<dbReference type="Proteomes" id="UP000011135">
    <property type="component" value="Unassembled WGS sequence"/>
</dbReference>
<keyword evidence="2" id="KW-1185">Reference proteome</keyword>
<sequence length="40" mass="4606">MPLLLGVCFLKAFFGLKWSTINYFDNAQILLFATGPFLFF</sequence>
<organism evidence="1 2">
    <name type="scientific">Fulvivirga imtechensis AK7</name>
    <dbReference type="NCBI Taxonomy" id="1237149"/>
    <lineage>
        <taxon>Bacteria</taxon>
        <taxon>Pseudomonadati</taxon>
        <taxon>Bacteroidota</taxon>
        <taxon>Cytophagia</taxon>
        <taxon>Cytophagales</taxon>
        <taxon>Fulvivirgaceae</taxon>
        <taxon>Fulvivirga</taxon>
    </lineage>
</organism>
<dbReference type="STRING" id="1237149.C900_04643"/>
<comment type="caution">
    <text evidence="1">The sequence shown here is derived from an EMBL/GenBank/DDBJ whole genome shotgun (WGS) entry which is preliminary data.</text>
</comment>
<proteinExistence type="predicted"/>
<accession>L8JLK0</accession>
<gene>
    <name evidence="1" type="ORF">C900_04643</name>
</gene>
<evidence type="ECO:0000313" key="1">
    <source>
        <dbReference type="EMBL" id="ELR69796.1"/>
    </source>
</evidence>
<evidence type="ECO:0000313" key="2">
    <source>
        <dbReference type="Proteomes" id="UP000011135"/>
    </source>
</evidence>
<dbReference type="EMBL" id="AMZN01000068">
    <property type="protein sequence ID" value="ELR69796.1"/>
    <property type="molecule type" value="Genomic_DNA"/>
</dbReference>
<name>L8JLK0_9BACT</name>
<protein>
    <submittedName>
        <fullName evidence="1">Uncharacterized protein</fullName>
    </submittedName>
</protein>
<dbReference type="AlphaFoldDB" id="L8JLK0"/>
<reference evidence="1 2" key="1">
    <citation type="submission" date="2012-12" db="EMBL/GenBank/DDBJ databases">
        <title>Genome assembly of Fulvivirga imtechensis AK7.</title>
        <authorList>
            <person name="Nupur N."/>
            <person name="Khatri I."/>
            <person name="Kumar R."/>
            <person name="Subramanian S."/>
            <person name="Pinnaka A."/>
        </authorList>
    </citation>
    <scope>NUCLEOTIDE SEQUENCE [LARGE SCALE GENOMIC DNA]</scope>
    <source>
        <strain evidence="1 2">AK7</strain>
    </source>
</reference>